<dbReference type="Proteomes" id="UP000483820">
    <property type="component" value="Chromosome V"/>
</dbReference>
<proteinExistence type="predicted"/>
<sequence length="106" mass="12717">MLGWDLSDAHQWHKNSTDSWLRRSWLARKLLFNWTVRNRETIRQRCQAGMPRWYGQTAPNTYDSLEYYLRLGPDTLFFILNYMALELNFLLQKPSRNYLGASTLNI</sequence>
<reference evidence="1 2" key="1">
    <citation type="submission" date="2019-12" db="EMBL/GenBank/DDBJ databases">
        <title>Chromosome-level assembly of the Caenorhabditis remanei genome.</title>
        <authorList>
            <person name="Teterina A.A."/>
            <person name="Willis J.H."/>
            <person name="Phillips P.C."/>
        </authorList>
    </citation>
    <scope>NUCLEOTIDE SEQUENCE [LARGE SCALE GENOMIC DNA]</scope>
    <source>
        <strain evidence="1 2">PX506</strain>
        <tissue evidence="1">Whole organism</tissue>
    </source>
</reference>
<dbReference type="CTD" id="9799134"/>
<organism evidence="1 2">
    <name type="scientific">Caenorhabditis remanei</name>
    <name type="common">Caenorhabditis vulgaris</name>
    <dbReference type="NCBI Taxonomy" id="31234"/>
    <lineage>
        <taxon>Eukaryota</taxon>
        <taxon>Metazoa</taxon>
        <taxon>Ecdysozoa</taxon>
        <taxon>Nematoda</taxon>
        <taxon>Chromadorea</taxon>
        <taxon>Rhabditida</taxon>
        <taxon>Rhabditina</taxon>
        <taxon>Rhabditomorpha</taxon>
        <taxon>Rhabditoidea</taxon>
        <taxon>Rhabditidae</taxon>
        <taxon>Peloderinae</taxon>
        <taxon>Caenorhabditis</taxon>
    </lineage>
</organism>
<dbReference type="AlphaFoldDB" id="A0A6A5G5A3"/>
<dbReference type="GeneID" id="9799134"/>
<name>A0A6A5G5A3_CAERE</name>
<evidence type="ECO:0000313" key="2">
    <source>
        <dbReference type="Proteomes" id="UP000483820"/>
    </source>
</evidence>
<dbReference type="EMBL" id="WUAV01000005">
    <property type="protein sequence ID" value="KAF1750127.1"/>
    <property type="molecule type" value="Genomic_DNA"/>
</dbReference>
<accession>A0A6A5G5A3</accession>
<gene>
    <name evidence="1" type="ORF">GCK72_016673</name>
</gene>
<protein>
    <submittedName>
        <fullName evidence="1">Uncharacterized protein</fullName>
    </submittedName>
</protein>
<comment type="caution">
    <text evidence="1">The sequence shown here is derived from an EMBL/GenBank/DDBJ whole genome shotgun (WGS) entry which is preliminary data.</text>
</comment>
<dbReference type="KEGG" id="crq:GCK72_016673"/>
<evidence type="ECO:0000313" key="1">
    <source>
        <dbReference type="EMBL" id="KAF1750127.1"/>
    </source>
</evidence>
<dbReference type="RefSeq" id="XP_053580536.1">
    <property type="nucleotide sequence ID" value="XM_053731623.1"/>
</dbReference>